<reference evidence="3" key="1">
    <citation type="submission" date="2021-01" db="EMBL/GenBank/DDBJ databases">
        <authorList>
            <person name="Corre E."/>
            <person name="Pelletier E."/>
            <person name="Niang G."/>
            <person name="Scheremetjew M."/>
            <person name="Finn R."/>
            <person name="Kale V."/>
            <person name="Holt S."/>
            <person name="Cochrane G."/>
            <person name="Meng A."/>
            <person name="Brown T."/>
            <person name="Cohen L."/>
        </authorList>
    </citation>
    <scope>NUCLEOTIDE SEQUENCE</scope>
    <source>
        <strain evidence="3">CCMP1413</strain>
    </source>
</reference>
<evidence type="ECO:0000259" key="2">
    <source>
        <dbReference type="PROSITE" id="PS51038"/>
    </source>
</evidence>
<dbReference type="GO" id="GO:0003723">
    <property type="term" value="F:RNA binding"/>
    <property type="evidence" value="ECO:0007669"/>
    <property type="project" value="TreeGrafter"/>
</dbReference>
<protein>
    <recommendedName>
        <fullName evidence="2">BAH domain-containing protein</fullName>
    </recommendedName>
</protein>
<dbReference type="PANTHER" id="PTHR47073:SF2">
    <property type="entry name" value="PROTEIN ANTI-SILENCING 1"/>
    <property type="match status" value="1"/>
</dbReference>
<gene>
    <name evidence="3" type="ORF">PCOL08062_LOCUS2496</name>
</gene>
<feature type="region of interest" description="Disordered" evidence="1">
    <location>
        <begin position="263"/>
        <end position="315"/>
    </location>
</feature>
<feature type="compositionally biased region" description="Low complexity" evidence="1">
    <location>
        <begin position="330"/>
        <end position="358"/>
    </location>
</feature>
<dbReference type="EMBL" id="HBDZ01003183">
    <property type="protein sequence ID" value="CAD8232390.1"/>
    <property type="molecule type" value="Transcribed_RNA"/>
</dbReference>
<accession>A0A7R9TEH5</accession>
<feature type="domain" description="BAH" evidence="2">
    <location>
        <begin position="44"/>
        <end position="190"/>
    </location>
</feature>
<dbReference type="AlphaFoldDB" id="A0A7R9TEH5"/>
<dbReference type="PANTHER" id="PTHR47073">
    <property type="entry name" value="PROTEIN ANTI-SILENCING 1"/>
    <property type="match status" value="1"/>
</dbReference>
<dbReference type="InterPro" id="IPR001025">
    <property type="entry name" value="BAH_dom"/>
</dbReference>
<organism evidence="3">
    <name type="scientific">Prasinoderma coloniale</name>
    <dbReference type="NCBI Taxonomy" id="156133"/>
    <lineage>
        <taxon>Eukaryota</taxon>
        <taxon>Viridiplantae</taxon>
        <taxon>Prasinodermophyta</taxon>
        <taxon>Prasinodermophyceae</taxon>
        <taxon>Prasinodermales</taxon>
        <taxon>Prasinodermaceae</taxon>
        <taxon>Prasinoderma</taxon>
    </lineage>
</organism>
<dbReference type="PROSITE" id="PS51038">
    <property type="entry name" value="BAH"/>
    <property type="match status" value="1"/>
</dbReference>
<dbReference type="InterPro" id="IPR043151">
    <property type="entry name" value="BAH_sf"/>
</dbReference>
<feature type="region of interest" description="Disordered" evidence="1">
    <location>
        <begin position="330"/>
        <end position="370"/>
    </location>
</feature>
<feature type="region of interest" description="Disordered" evidence="1">
    <location>
        <begin position="491"/>
        <end position="516"/>
    </location>
</feature>
<dbReference type="GO" id="GO:0003682">
    <property type="term" value="F:chromatin binding"/>
    <property type="evidence" value="ECO:0007669"/>
    <property type="project" value="InterPro"/>
</dbReference>
<feature type="compositionally biased region" description="Pro residues" evidence="1">
    <location>
        <begin position="504"/>
        <end position="513"/>
    </location>
</feature>
<dbReference type="Gene3D" id="2.30.30.490">
    <property type="match status" value="1"/>
</dbReference>
<proteinExistence type="predicted"/>
<name>A0A7R9TEH5_9VIRI</name>
<evidence type="ECO:0000256" key="1">
    <source>
        <dbReference type="SAM" id="MobiDB-lite"/>
    </source>
</evidence>
<evidence type="ECO:0000313" key="3">
    <source>
        <dbReference type="EMBL" id="CAD8232390.1"/>
    </source>
</evidence>
<sequence length="582" mass="63791">MVKVVEYTLEDEVPPALKARRYFSRIVLRVQTKAAEEGKRYEIRKVQVGDFVLLRTRTYQAGADDEDKADNQVARVVSIFKVMKDTNKHKEGEQLMVVRWLWRRGRAVRAPRALQEATRVYDNLMSALPKGCQELYYASKCDEANSPAESVVAVELILRKVEVCCLAVHKRNFQVSINDLTNVEFFYRLALRCNNPAVFHPLDDIYVDETCPLAVKVVKNVDHYAVKKGFNPHYLPPSVFNSVIERTHKEGSSDKLMTACKDAQNSRMDPAAAAARRDMEGTAGAEGLSLAKSADNGGGSSAPPQKRARVSGAHEESAIFKKVTAASVADAARQQNHAQARRPSLQAAQSQKKAARQASRAKDNAADQQLASGAQGHVRLVGVPVALEAAVVMQALRAHLVRHGSSALAEALLKVSLEELWRTSTLGSATGGGVDEPWVRDIATMRAEALCSPGRRNLIAHFRTAADAAEAIALLWEHMLLLTPPVKGGAEGSHAPSPLVATKPAPPPRPPIGESPDVNPGWIVNHDGMQGIVAGHFAQRNTLEFRQALEWRALSVQAEGEVQALRERQQKELRGLMEQRPA</sequence>